<keyword evidence="1" id="KW-1133">Transmembrane helix</keyword>
<keyword evidence="1" id="KW-0812">Transmembrane</keyword>
<feature type="transmembrane region" description="Helical" evidence="1">
    <location>
        <begin position="70"/>
        <end position="87"/>
    </location>
</feature>
<keyword evidence="1" id="KW-0472">Membrane</keyword>
<dbReference type="Proteomes" id="UP000284322">
    <property type="component" value="Unassembled WGS sequence"/>
</dbReference>
<dbReference type="AlphaFoldDB" id="A0A419R303"/>
<dbReference type="RefSeq" id="WP_102153369.1">
    <property type="nucleotide sequence ID" value="NZ_RAHJ01000018.1"/>
</dbReference>
<evidence type="ECO:0000313" key="3">
    <source>
        <dbReference type="Proteomes" id="UP000284322"/>
    </source>
</evidence>
<sequence length="88" mass="9927">MLTWIILAILAVNAATFVSFWRDKVYAINGTRRIPEADLLKLALIGGTPGAFLARHMFRHKTRKEPFSTYLQLIAVIQLGGLIGFWLI</sequence>
<reference evidence="2 3" key="1">
    <citation type="submission" date="2018-09" db="EMBL/GenBank/DDBJ databases">
        <title>Altererythrobacter sp.Ery1 and Ery12, the genome sequencing of novel strains in genus Alterythrobacter.</title>
        <authorList>
            <person name="Cheng H."/>
            <person name="Wu Y.-H."/>
            <person name="Fang C."/>
            <person name="Xu X.-W."/>
        </authorList>
    </citation>
    <scope>NUCLEOTIDE SEQUENCE [LARGE SCALE GENOMIC DNA]</scope>
    <source>
        <strain evidence="2 3">Ery12</strain>
    </source>
</reference>
<gene>
    <name evidence="2" type="ORF">D6858_09430</name>
</gene>
<comment type="caution">
    <text evidence="2">The sequence shown here is derived from an EMBL/GenBank/DDBJ whole genome shotgun (WGS) entry which is preliminary data.</text>
</comment>
<evidence type="ECO:0000256" key="1">
    <source>
        <dbReference type="SAM" id="Phobius"/>
    </source>
</evidence>
<organism evidence="2 3">
    <name type="scientific">Tsuneonella suprasediminis</name>
    <dbReference type="NCBI Taxonomy" id="2306996"/>
    <lineage>
        <taxon>Bacteria</taxon>
        <taxon>Pseudomonadati</taxon>
        <taxon>Pseudomonadota</taxon>
        <taxon>Alphaproteobacteria</taxon>
        <taxon>Sphingomonadales</taxon>
        <taxon>Erythrobacteraceae</taxon>
        <taxon>Tsuneonella</taxon>
    </lineage>
</organism>
<dbReference type="InterPro" id="IPR010718">
    <property type="entry name" value="DUF1294"/>
</dbReference>
<dbReference type="EMBL" id="RAHJ01000018">
    <property type="protein sequence ID" value="RJX68125.1"/>
    <property type="molecule type" value="Genomic_DNA"/>
</dbReference>
<dbReference type="PIRSF" id="PIRSF002599">
    <property type="entry name" value="Cold_shock_A"/>
    <property type="match status" value="1"/>
</dbReference>
<accession>A0A419R303</accession>
<keyword evidence="3" id="KW-1185">Reference proteome</keyword>
<name>A0A419R303_9SPHN</name>
<dbReference type="Pfam" id="PF06961">
    <property type="entry name" value="DUF1294"/>
    <property type="match status" value="1"/>
</dbReference>
<proteinExistence type="predicted"/>
<dbReference type="GO" id="GO:0003676">
    <property type="term" value="F:nucleic acid binding"/>
    <property type="evidence" value="ECO:0007669"/>
    <property type="project" value="InterPro"/>
</dbReference>
<dbReference type="OrthoDB" id="72963at2"/>
<protein>
    <submittedName>
        <fullName evidence="2">DUF1294 domain-containing protein</fullName>
    </submittedName>
</protein>
<dbReference type="InterPro" id="IPR012156">
    <property type="entry name" value="Cold_shock_CspA"/>
</dbReference>
<evidence type="ECO:0000313" key="2">
    <source>
        <dbReference type="EMBL" id="RJX68125.1"/>
    </source>
</evidence>